<dbReference type="InterPro" id="IPR038901">
    <property type="entry name" value="HEXDC-like"/>
</dbReference>
<sequence length="563" mass="65499">MKKVYIVPEPKMIEFDGTWYDFDGFQNFPEFLAKEFGIGKGSWVVEKTEGSGSGVVIEKGVVRIWGDEKIAYATILQLVMQGRGMLPKVKVVEEFRYRFRGFHLDVARGGVPTVNTLKKLLKWLYILKYNYLALYLEDLFPWEKYKDIGVVRGRYSREELREVIEYGKKLGVEVIPSLELLGHMERILVLPPYRKFSEWHNPAEGVLDASDEEARNFAKDLLKEVVEFFPSEYIHIGGDETWALGRGKSLDKTLRFEGPKLYEEHTKMLVSVVKEHGKKPMIWGDMITAAYLRESEKEVWRSILESPIWRETIVVNWDYTPRPVEHFKNSIKIISDKGLRQIIAPGLWNWNRFYPDYPTALENLRNFFAAAKNDPSVEGFLITAWGDDGSECLFQYLDPLILASMEIAEGSGEWEEKWMALTGEAKEVLEIRKDFGKIFSAKEEFWVRWGFWLPKHIVLKTDIMRIAKIYLDKGVIENLRKEIEEVIRKAESINLPRGLEFIKEFYKLVLKVIDNRATASDYIAIAKTYAELWLEERKPNGLETIVGRFWSAAGITELEKMLR</sequence>
<dbReference type="RefSeq" id="WP_285273099.1">
    <property type="nucleotide sequence ID" value="NZ_JASNVW010000001.1"/>
</dbReference>
<dbReference type="InterPro" id="IPR015883">
    <property type="entry name" value="Glyco_hydro_20_cat"/>
</dbReference>
<dbReference type="GO" id="GO:0004563">
    <property type="term" value="F:beta-N-acetylhexosaminidase activity"/>
    <property type="evidence" value="ECO:0007669"/>
    <property type="project" value="UniProtKB-ARBA"/>
</dbReference>
<evidence type="ECO:0000313" key="4">
    <source>
        <dbReference type="EMBL" id="MDK6028125.1"/>
    </source>
</evidence>
<comment type="caution">
    <text evidence="4">The sequence shown here is derived from an EMBL/GenBank/DDBJ whole genome shotgun (WGS) entry which is preliminary data.</text>
</comment>
<dbReference type="InterPro" id="IPR017853">
    <property type="entry name" value="GH"/>
</dbReference>
<evidence type="ECO:0000313" key="5">
    <source>
        <dbReference type="Proteomes" id="UP001529235"/>
    </source>
</evidence>
<accession>A0ABD4Z5E9</accession>
<name>A0ABD4Z5E9_9CREN</name>
<dbReference type="PANTHER" id="PTHR21040">
    <property type="entry name" value="BCDNA.GH04120"/>
    <property type="match status" value="1"/>
</dbReference>
<organism evidence="4 5">
    <name type="scientific">Ignisphaera cupida</name>
    <dbReference type="NCBI Taxonomy" id="3050454"/>
    <lineage>
        <taxon>Archaea</taxon>
        <taxon>Thermoproteota</taxon>
        <taxon>Thermoprotei</taxon>
        <taxon>Desulfurococcales</taxon>
        <taxon>Desulfurococcaceae</taxon>
        <taxon>Ignisphaera</taxon>
    </lineage>
</organism>
<dbReference type="CDD" id="cd06565">
    <property type="entry name" value="GH20_GcnA-like"/>
    <property type="match status" value="1"/>
</dbReference>
<dbReference type="Gene3D" id="3.20.20.80">
    <property type="entry name" value="Glycosidases"/>
    <property type="match status" value="1"/>
</dbReference>
<dbReference type="SUPFAM" id="SSF51445">
    <property type="entry name" value="(Trans)glycosidases"/>
    <property type="match status" value="1"/>
</dbReference>
<dbReference type="PRINTS" id="PR00738">
    <property type="entry name" value="GLHYDRLASE20"/>
</dbReference>
<comment type="similarity">
    <text evidence="1">Belongs to the glycosyl hydrolase 20 family.</text>
</comment>
<dbReference type="PANTHER" id="PTHR21040:SF8">
    <property type="entry name" value="BCDNA.GH04120"/>
    <property type="match status" value="1"/>
</dbReference>
<dbReference type="AlphaFoldDB" id="A0ABD4Z5E9"/>
<keyword evidence="2" id="KW-0378">Hydrolase</keyword>
<dbReference type="EMBL" id="JASNVW010000001">
    <property type="protein sequence ID" value="MDK6028125.1"/>
    <property type="molecule type" value="Genomic_DNA"/>
</dbReference>
<evidence type="ECO:0000256" key="1">
    <source>
        <dbReference type="ARBA" id="ARBA00006285"/>
    </source>
</evidence>
<feature type="domain" description="Glycoside hydrolase family 20 catalytic" evidence="3">
    <location>
        <begin position="97"/>
        <end position="302"/>
    </location>
</feature>
<reference evidence="4 5" key="1">
    <citation type="submission" date="2023-05" db="EMBL/GenBank/DDBJ databases">
        <title>A new hyperthermophilic archaea 'Ignisphaera cupida' sp. nov. and description of the family 'Ignisphaeraceae' fam. nov.</title>
        <authorList>
            <person name="Podosokorskaya O.A."/>
            <person name="Elcheninov A.G."/>
            <person name="Klukina A."/>
            <person name="Merkel A.Y."/>
        </authorList>
    </citation>
    <scope>NUCLEOTIDE SEQUENCE [LARGE SCALE GENOMIC DNA]</scope>
    <source>
        <strain evidence="4 5">4213-co</strain>
    </source>
</reference>
<evidence type="ECO:0000256" key="2">
    <source>
        <dbReference type="ARBA" id="ARBA00022801"/>
    </source>
</evidence>
<protein>
    <submittedName>
        <fullName evidence="4">Beta-N-acetylhexosaminidase</fullName>
    </submittedName>
</protein>
<evidence type="ECO:0000259" key="3">
    <source>
        <dbReference type="Pfam" id="PF00728"/>
    </source>
</evidence>
<dbReference type="Proteomes" id="UP001529235">
    <property type="component" value="Unassembled WGS sequence"/>
</dbReference>
<dbReference type="Pfam" id="PF00728">
    <property type="entry name" value="Glyco_hydro_20"/>
    <property type="match status" value="1"/>
</dbReference>
<dbReference type="InterPro" id="IPR025705">
    <property type="entry name" value="Beta_hexosaminidase_sua/sub"/>
</dbReference>
<gene>
    <name evidence="4" type="ORF">QPL79_01940</name>
</gene>
<proteinExistence type="inferred from homology"/>
<keyword evidence="5" id="KW-1185">Reference proteome</keyword>